<feature type="region of interest" description="Disordered" evidence="5">
    <location>
        <begin position="498"/>
        <end position="528"/>
    </location>
</feature>
<evidence type="ECO:0000256" key="5">
    <source>
        <dbReference type="SAM" id="MobiDB-lite"/>
    </source>
</evidence>
<dbReference type="GO" id="GO:0005200">
    <property type="term" value="F:structural constituent of cytoskeleton"/>
    <property type="evidence" value="ECO:0007669"/>
    <property type="project" value="TreeGrafter"/>
</dbReference>
<feature type="compositionally biased region" description="Low complexity" evidence="5">
    <location>
        <begin position="19"/>
        <end position="32"/>
    </location>
</feature>
<dbReference type="InParanoid" id="A0A6J2RDH3"/>
<organism evidence="7 8">
    <name type="scientific">Cottoperca gobio</name>
    <name type="common">Frogmouth</name>
    <name type="synonym">Aphritis gobio</name>
    <dbReference type="NCBI Taxonomy" id="56716"/>
    <lineage>
        <taxon>Eukaryota</taxon>
        <taxon>Metazoa</taxon>
        <taxon>Chordata</taxon>
        <taxon>Craniata</taxon>
        <taxon>Vertebrata</taxon>
        <taxon>Euteleostomi</taxon>
        <taxon>Actinopterygii</taxon>
        <taxon>Neopterygii</taxon>
        <taxon>Teleostei</taxon>
        <taxon>Neoteleostei</taxon>
        <taxon>Acanthomorphata</taxon>
        <taxon>Eupercaria</taxon>
        <taxon>Perciformes</taxon>
        <taxon>Notothenioidei</taxon>
        <taxon>Bovichtidae</taxon>
        <taxon>Cottoperca</taxon>
    </lineage>
</organism>
<reference evidence="8" key="1">
    <citation type="submission" date="2025-08" db="UniProtKB">
        <authorList>
            <consortium name="RefSeq"/>
        </authorList>
    </citation>
    <scope>IDENTIFICATION</scope>
</reference>
<evidence type="ECO:0000256" key="4">
    <source>
        <dbReference type="SAM" id="Coils"/>
    </source>
</evidence>
<protein>
    <submittedName>
        <fullName evidence="8">Desmin</fullName>
    </submittedName>
</protein>
<feature type="domain" description="IF rod" evidence="6">
    <location>
        <begin position="111"/>
        <end position="421"/>
    </location>
</feature>
<gene>
    <name evidence="8" type="primary">LOC115021292</name>
</gene>
<evidence type="ECO:0000313" key="8">
    <source>
        <dbReference type="RefSeq" id="XP_029307492.1"/>
    </source>
</evidence>
<keyword evidence="2 4" id="KW-0175">Coiled coil</keyword>
<evidence type="ECO:0000256" key="3">
    <source>
        <dbReference type="ARBA" id="ARBA00061646"/>
    </source>
</evidence>
<dbReference type="FunFam" id="1.20.5.500:FF:000001">
    <property type="entry name" value="Type II keratin 23"/>
    <property type="match status" value="1"/>
</dbReference>
<feature type="coiled-coil region" evidence="4">
    <location>
        <begin position="115"/>
        <end position="254"/>
    </location>
</feature>
<comment type="similarity">
    <text evidence="3">Belongs to the intermediate filament family.</text>
</comment>
<feature type="region of interest" description="Disordered" evidence="5">
    <location>
        <begin position="1"/>
        <end position="70"/>
    </location>
</feature>
<dbReference type="GO" id="GO:0005882">
    <property type="term" value="C:intermediate filament"/>
    <property type="evidence" value="ECO:0007669"/>
    <property type="project" value="UniProtKB-KW"/>
</dbReference>
<sequence length="780" mass="79589">MSRSPDRISSYRRHFEDNSSSSYQVRVSSPSPTRRDSRHASTGYSCRSGASGMRVESAGRRTVSAARRTRMGGAGVSAGALVCVGPSGEPAMDLDVAAAENQEFLSTRTTERREMVVLNDRLAIYINKVRSLEQQNKLLETEIEAYQNRFENPSGLRLLYEEQLRELKKIADQMRVQRNISWAAKESTAAQLEAIKIKYEEAVELRRKAELDIEAFRPDVDKATSSRIALEKKLEQLEVEIEFLKRVHQQEIEELMKQIYAAHATAQSAFDLPDLAAALKQIQTQYDDIAAKNLQEMDSWYKNKFEDLTSKTSRHVDKVRGMRDEIAGAKKDIQSKDRDLDTMRSRNEALEGKIRETQEKNKKELEDLQARIEALRLEMKSTKEKIALHLREYQDLLNVKMSLEIEITTYRKLVEGEDLRLSGMMQTLSLTSCSTSTIGGGMSFSGGGMGGVGGMGGMGGMGGGMMTGGSGGGSGGMGGGVGMSGAIGAGGMGTGSGSGAGGISGRMGAGGPDNRIGPTGRAGGADMGGGHGLGAGGVGVGTAAGGVGTGGGSGGMGAGGISGVGTGAGGLGAGSVGAGTGAGGLGTGAGGVGTGAGGVGTGAGGVGVGGNLVFGTGGKGNSHAGGVGMGAGGGTAGSRGMGGSGMGVSAGNRGVGGGAGDGISGGIDGEGGNDQGMGPAGMGGGIGGSRGSEGVGGGNALSGVGRMGKLGGRIGDTSGAGMGSDGYDSNHEPYAEQAVELTERRTVLIRTVKNEDDTVEMDHQEQTYIITGAADDSDEE</sequence>
<evidence type="ECO:0000256" key="2">
    <source>
        <dbReference type="ARBA" id="ARBA00023054"/>
    </source>
</evidence>
<dbReference type="Proteomes" id="UP000504630">
    <property type="component" value="Chromosome 16"/>
</dbReference>
<feature type="coiled-coil region" evidence="4">
    <location>
        <begin position="333"/>
        <end position="392"/>
    </location>
</feature>
<dbReference type="Gene3D" id="1.20.5.1160">
    <property type="entry name" value="Vasodilator-stimulated phosphoprotein"/>
    <property type="match status" value="1"/>
</dbReference>
<dbReference type="FunFam" id="1.20.5.1160:FF:000001">
    <property type="entry name" value="Keratin type II"/>
    <property type="match status" value="1"/>
</dbReference>
<dbReference type="SMART" id="SM01391">
    <property type="entry name" value="Filament"/>
    <property type="match status" value="1"/>
</dbReference>
<keyword evidence="1" id="KW-0403">Intermediate filament</keyword>
<evidence type="ECO:0000256" key="1">
    <source>
        <dbReference type="ARBA" id="ARBA00022754"/>
    </source>
</evidence>
<dbReference type="Gene3D" id="1.20.5.170">
    <property type="match status" value="1"/>
</dbReference>
<dbReference type="AlphaFoldDB" id="A0A6J2RDH3"/>
<proteinExistence type="inferred from homology"/>
<dbReference type="InterPro" id="IPR050405">
    <property type="entry name" value="Intermediate_filament"/>
</dbReference>
<accession>A0A6J2RDH3</accession>
<evidence type="ECO:0000313" key="7">
    <source>
        <dbReference type="Proteomes" id="UP000504630"/>
    </source>
</evidence>
<dbReference type="GO" id="GO:0045109">
    <property type="term" value="P:intermediate filament organization"/>
    <property type="evidence" value="ECO:0007669"/>
    <property type="project" value="TreeGrafter"/>
</dbReference>
<dbReference type="OrthoDB" id="2441647at2759"/>
<evidence type="ECO:0000259" key="6">
    <source>
        <dbReference type="PROSITE" id="PS51842"/>
    </source>
</evidence>
<name>A0A6J2RDH3_COTGO</name>
<dbReference type="PROSITE" id="PS51842">
    <property type="entry name" value="IF_ROD_2"/>
    <property type="match status" value="1"/>
</dbReference>
<dbReference type="SUPFAM" id="SSF64593">
    <property type="entry name" value="Intermediate filament protein, coiled coil region"/>
    <property type="match status" value="2"/>
</dbReference>
<feature type="compositionally biased region" description="Gly residues" evidence="5">
    <location>
        <begin position="498"/>
        <end position="511"/>
    </location>
</feature>
<dbReference type="RefSeq" id="XP_029307492.1">
    <property type="nucleotide sequence ID" value="XM_029451632.1"/>
</dbReference>
<dbReference type="PANTHER" id="PTHR45652">
    <property type="entry name" value="GLIAL FIBRILLARY ACIDIC PROTEIN"/>
    <property type="match status" value="1"/>
</dbReference>
<dbReference type="GO" id="GO:0005737">
    <property type="term" value="C:cytoplasm"/>
    <property type="evidence" value="ECO:0007669"/>
    <property type="project" value="TreeGrafter"/>
</dbReference>
<dbReference type="PANTHER" id="PTHR45652:SF11">
    <property type="entry name" value="NOTOCHORD GRANULAR SURFACE"/>
    <property type="match status" value="1"/>
</dbReference>
<keyword evidence="7" id="KW-1185">Reference proteome</keyword>
<dbReference type="KEGG" id="cgob:115021292"/>
<dbReference type="Gene3D" id="1.20.5.500">
    <property type="entry name" value="Single helix bin"/>
    <property type="match status" value="1"/>
</dbReference>
<dbReference type="Pfam" id="PF00038">
    <property type="entry name" value="Filament"/>
    <property type="match status" value="1"/>
</dbReference>
<dbReference type="InterPro" id="IPR039008">
    <property type="entry name" value="IF_rod_dom"/>
</dbReference>
<dbReference type="GeneID" id="115021292"/>